<dbReference type="AlphaFoldDB" id="A0A8J4Q087"/>
<dbReference type="InterPro" id="IPR051345">
    <property type="entry name" value="Importin_beta-like_NTR"/>
</dbReference>
<dbReference type="SUPFAM" id="SSF48371">
    <property type="entry name" value="ARM repeat"/>
    <property type="match status" value="1"/>
</dbReference>
<dbReference type="Pfam" id="PF24138">
    <property type="entry name" value="TPR_TNPO3_IPO13_2nd"/>
    <property type="match status" value="1"/>
</dbReference>
<feature type="compositionally biased region" description="Polar residues" evidence="1">
    <location>
        <begin position="1"/>
        <end position="17"/>
    </location>
</feature>
<evidence type="ECO:0000259" key="2">
    <source>
        <dbReference type="Pfam" id="PF08389"/>
    </source>
</evidence>
<dbReference type="PANTHER" id="PTHR12363">
    <property type="entry name" value="TRANSPORTIN 3 AND IMPORTIN 13"/>
    <property type="match status" value="1"/>
</dbReference>
<feature type="domain" description="Exportin-1/Importin-beta-like" evidence="2">
    <location>
        <begin position="176"/>
        <end position="315"/>
    </location>
</feature>
<name>A0A8J4Q087_9MYCE</name>
<dbReference type="Pfam" id="PF08389">
    <property type="entry name" value="Xpo1"/>
    <property type="match status" value="1"/>
</dbReference>
<dbReference type="Gene3D" id="1.25.10.10">
    <property type="entry name" value="Leucine-rich Repeat Variant"/>
    <property type="match status" value="1"/>
</dbReference>
<proteinExistence type="predicted"/>
<sequence length="1005" mass="115452">MNEQNRGVVSSTNNNDPFKTPQPIIGATPTIQTTPTATTTTTTTTTIPPQPTIPGGGVSSNSNNSNNVGNGDDKPLPSIENISQVLQTLFTHHDANIQNEANRWLIDLQSHPRVVMLCLELIQANHPFYSQFFGIQTLYTRIHSDWESKWDDDFRVKIKDLVFNRFILDKDSNNNVFTSKICSCIAAIMIHSIPRLWDDCITVLLNLFHNNETTEIIKKGILDILYLLPLEFETVVLSNNRRLAIKSEFTKVSESVVQSISEILGKNLSSPLNIILLKCVRNWIRFSNSKSIFKSNLLLHIFQIINNQEVLVECMSLIGDLINFYTYMSPISTSRPANSKDIHSNDHENFQIIIVPIISKIFSLKPIYEQAVQNDEIFICRAFSEVLSQIVECYTPIMLDTNNTAVQQCLSFLLQTCTHPNIEISEITFDAWQFLAEQALVVEQESFQTLYAQLLQVLLEKSSYPSNKPIIDPTSELADSISNYRNNVCDIILSCFELIGYDQSLQFLDGLLKNQCKTWQSYEVVYYAFRCVSSSIVDEDISFDVKKAKDLLEFAFTLPYHLNLSDTILFVLKDFGDFIYTFPDLLSNSINYIISLLKHQPIRADALKILSTYSNNYGDRIYKQIDLINSTIEPLFSILNMSERINFINTVMFLLSFVNHNQAPTILQKLLSPIINEIRTSLSIENYQEQRSFLINTLPVLKTSLSFPENYSMLYKDFVFSIWPLLEDINKISVSNKDVELLGCVWKIYSKITLEMGDSLVNIDQLFNNLLSVIRNFPVVTTQIFEMIDTILNQYGKDTKFHPYFINLIDTLINQSLPILSENNNESIPTVTRFYKTIVKSLEVCPNAFNNSPNLFKIIDYAIIFLLNIERDSVMSIIEFLTQLFIKMNPNESFLSNYSLLILNNTLKALVNDPNRTLIVYLSNFLFNWMEKYSNLPNQQIYIRECFAHSDWLPKGTSLQEKERLSHLILKLTSNKAKFRSLLNDISQVCNNQNTWDIFVSYELY</sequence>
<comment type="caution">
    <text evidence="3">The sequence shown here is derived from an EMBL/GenBank/DDBJ whole genome shotgun (WGS) entry which is preliminary data.</text>
</comment>
<organism evidence="3 4">
    <name type="scientific">Polysphondylium violaceum</name>
    <dbReference type="NCBI Taxonomy" id="133409"/>
    <lineage>
        <taxon>Eukaryota</taxon>
        <taxon>Amoebozoa</taxon>
        <taxon>Evosea</taxon>
        <taxon>Eumycetozoa</taxon>
        <taxon>Dictyostelia</taxon>
        <taxon>Dictyosteliales</taxon>
        <taxon>Dictyosteliaceae</taxon>
        <taxon>Polysphondylium</taxon>
    </lineage>
</organism>
<protein>
    <recommendedName>
        <fullName evidence="2">Exportin-1/Importin-beta-like domain-containing protein</fullName>
    </recommendedName>
</protein>
<dbReference type="OrthoDB" id="2016913at2759"/>
<feature type="compositionally biased region" description="Low complexity" evidence="1">
    <location>
        <begin position="59"/>
        <end position="70"/>
    </location>
</feature>
<evidence type="ECO:0000313" key="4">
    <source>
        <dbReference type="Proteomes" id="UP000695562"/>
    </source>
</evidence>
<reference evidence="3" key="1">
    <citation type="submission" date="2020-01" db="EMBL/GenBank/DDBJ databases">
        <title>Development of genomics and gene disruption for Polysphondylium violaceum indicates a role for the polyketide synthase stlB in stalk morphogenesis.</title>
        <authorList>
            <person name="Narita B."/>
            <person name="Kawabe Y."/>
            <person name="Kin K."/>
            <person name="Saito T."/>
            <person name="Gibbs R."/>
            <person name="Kuspa A."/>
            <person name="Muzny D."/>
            <person name="Queller D."/>
            <person name="Richards S."/>
            <person name="Strassman J."/>
            <person name="Sucgang R."/>
            <person name="Worley K."/>
            <person name="Schaap P."/>
        </authorList>
    </citation>
    <scope>NUCLEOTIDE SEQUENCE</scope>
    <source>
        <strain evidence="3">QSvi11</strain>
    </source>
</reference>
<feature type="region of interest" description="Disordered" evidence="1">
    <location>
        <begin position="1"/>
        <end position="77"/>
    </location>
</feature>
<dbReference type="InterPro" id="IPR057941">
    <property type="entry name" value="TPR_TNPO3_IPO13_2nd"/>
</dbReference>
<dbReference type="InterPro" id="IPR016024">
    <property type="entry name" value="ARM-type_fold"/>
</dbReference>
<dbReference type="Proteomes" id="UP000695562">
    <property type="component" value="Unassembled WGS sequence"/>
</dbReference>
<dbReference type="GO" id="GO:0005737">
    <property type="term" value="C:cytoplasm"/>
    <property type="evidence" value="ECO:0007669"/>
    <property type="project" value="TreeGrafter"/>
</dbReference>
<evidence type="ECO:0000256" key="1">
    <source>
        <dbReference type="SAM" id="MobiDB-lite"/>
    </source>
</evidence>
<accession>A0A8J4Q087</accession>
<dbReference type="GO" id="GO:0006606">
    <property type="term" value="P:protein import into nucleus"/>
    <property type="evidence" value="ECO:0007669"/>
    <property type="project" value="TreeGrafter"/>
</dbReference>
<dbReference type="PANTHER" id="PTHR12363:SF28">
    <property type="entry name" value="ARMADILLO-LIKE HELICAL DOMAIN-CONTAINING PROTEIN"/>
    <property type="match status" value="1"/>
</dbReference>
<dbReference type="InterPro" id="IPR013598">
    <property type="entry name" value="Exportin-1/Importin-b-like"/>
</dbReference>
<evidence type="ECO:0000313" key="3">
    <source>
        <dbReference type="EMBL" id="KAF2077513.1"/>
    </source>
</evidence>
<keyword evidence="4" id="KW-1185">Reference proteome</keyword>
<dbReference type="InterPro" id="IPR011989">
    <property type="entry name" value="ARM-like"/>
</dbReference>
<dbReference type="EMBL" id="AJWJ01000027">
    <property type="protein sequence ID" value="KAF2077513.1"/>
    <property type="molecule type" value="Genomic_DNA"/>
</dbReference>
<gene>
    <name evidence="3" type="ORF">CYY_001212</name>
</gene>
<feature type="compositionally biased region" description="Low complexity" evidence="1">
    <location>
        <begin position="21"/>
        <end position="47"/>
    </location>
</feature>